<dbReference type="InterPro" id="IPR052940">
    <property type="entry name" value="Carb_Esterase_6"/>
</dbReference>
<protein>
    <recommendedName>
        <fullName evidence="2">Sialate O-acetylesterase domain-containing protein</fullName>
    </recommendedName>
</protein>
<keyword evidence="1" id="KW-0378">Hydrolase</keyword>
<dbReference type="SUPFAM" id="SSF52266">
    <property type="entry name" value="SGNH hydrolase"/>
    <property type="match status" value="1"/>
</dbReference>
<accession>A0ABY1PSQ0</accession>
<keyword evidence="4" id="KW-1185">Reference proteome</keyword>
<evidence type="ECO:0000256" key="1">
    <source>
        <dbReference type="ARBA" id="ARBA00022801"/>
    </source>
</evidence>
<comment type="caution">
    <text evidence="3">The sequence shown here is derived from an EMBL/GenBank/DDBJ whole genome shotgun (WGS) entry which is preliminary data.</text>
</comment>
<dbReference type="PANTHER" id="PTHR31988">
    <property type="entry name" value="ESTERASE, PUTATIVE (DUF303)-RELATED"/>
    <property type="match status" value="1"/>
</dbReference>
<name>A0ABY1PSQ0_9BACT</name>
<gene>
    <name evidence="3" type="ORF">SAMN06265222_1011139</name>
</gene>
<dbReference type="Proteomes" id="UP001158067">
    <property type="component" value="Unassembled WGS sequence"/>
</dbReference>
<dbReference type="InterPro" id="IPR036514">
    <property type="entry name" value="SGNH_hydro_sf"/>
</dbReference>
<dbReference type="Gene3D" id="3.40.50.1110">
    <property type="entry name" value="SGNH hydrolase"/>
    <property type="match status" value="1"/>
</dbReference>
<evidence type="ECO:0000313" key="3">
    <source>
        <dbReference type="EMBL" id="SMP44446.1"/>
    </source>
</evidence>
<evidence type="ECO:0000313" key="4">
    <source>
        <dbReference type="Proteomes" id="UP001158067"/>
    </source>
</evidence>
<dbReference type="PANTHER" id="PTHR31988:SF19">
    <property type="entry name" value="9-O-ACETYL-N-ACETYLNEURAMINIC ACID DEACETYLASE-RELATED"/>
    <property type="match status" value="1"/>
</dbReference>
<feature type="domain" description="Sialate O-acetylesterase" evidence="2">
    <location>
        <begin position="41"/>
        <end position="288"/>
    </location>
</feature>
<dbReference type="EMBL" id="FXUG01000001">
    <property type="protein sequence ID" value="SMP44446.1"/>
    <property type="molecule type" value="Genomic_DNA"/>
</dbReference>
<dbReference type="RefSeq" id="WP_283431275.1">
    <property type="nucleotide sequence ID" value="NZ_FXUG01000001.1"/>
</dbReference>
<dbReference type="Pfam" id="PF03629">
    <property type="entry name" value="SASA"/>
    <property type="match status" value="1"/>
</dbReference>
<dbReference type="InterPro" id="IPR005181">
    <property type="entry name" value="SASA"/>
</dbReference>
<proteinExistence type="predicted"/>
<evidence type="ECO:0000259" key="2">
    <source>
        <dbReference type="Pfam" id="PF03629"/>
    </source>
</evidence>
<organism evidence="3 4">
    <name type="scientific">Neorhodopirellula lusitana</name>
    <dbReference type="NCBI Taxonomy" id="445327"/>
    <lineage>
        <taxon>Bacteria</taxon>
        <taxon>Pseudomonadati</taxon>
        <taxon>Planctomycetota</taxon>
        <taxon>Planctomycetia</taxon>
        <taxon>Pirellulales</taxon>
        <taxon>Pirellulaceae</taxon>
        <taxon>Neorhodopirellula</taxon>
    </lineage>
</organism>
<reference evidence="3 4" key="1">
    <citation type="submission" date="2017-05" db="EMBL/GenBank/DDBJ databases">
        <authorList>
            <person name="Varghese N."/>
            <person name="Submissions S."/>
        </authorList>
    </citation>
    <scope>NUCLEOTIDE SEQUENCE [LARGE SCALE GENOMIC DNA]</scope>
    <source>
        <strain evidence="3 4">DSM 25457</strain>
    </source>
</reference>
<sequence>MQTFSSPTVTGNLIPTVPPTWVVTFALFLFAGFTQASEKPLQVFVLVGQSNMQGHADVRTFPHMAADPTTEPVLRQMISLEGEPVVCENVWISSLSNTGEKTGRLTTGFGASESKIGPELMFGIRMQQHLDQPILIIKTAWGGKSLNTDFRPPSAGSYEFSKSQLDRLAKKGKDIQEVKALKVAATGVYYAKTVEHVRDVLNDIQRVYPGYDADQGYELAGLVWFQGWNDMVDLGTYPNREATDGYRQYSELLALLISDLRRDLAAPRLPVVVGVMGVGGPTERYLPSQRRIKTFHQNFRDAMAAVAGQPAFQGNVVNVFTEECWDSELSGLRIRESEVTKNANQEAKQKQLDRNALRALKDEMLSAEFTNEELNTLRTGVSNAEYHYLGSAKIMASIGKAFADAMPENSSN</sequence>